<evidence type="ECO:0000313" key="2">
    <source>
        <dbReference type="Proteomes" id="UP000585905"/>
    </source>
</evidence>
<evidence type="ECO:0008006" key="3">
    <source>
        <dbReference type="Google" id="ProtNLM"/>
    </source>
</evidence>
<evidence type="ECO:0000313" key="1">
    <source>
        <dbReference type="EMBL" id="MBA8848349.1"/>
    </source>
</evidence>
<dbReference type="EMBL" id="JACGWX010000005">
    <property type="protein sequence ID" value="MBA8848349.1"/>
    <property type="molecule type" value="Genomic_DNA"/>
</dbReference>
<dbReference type="Proteomes" id="UP000585905">
    <property type="component" value="Unassembled WGS sequence"/>
</dbReference>
<sequence>MTIEPDPKATEPTAGARQVDDVNFHELGKRLVDLGEQLRLIGSHTAAHKFEDAFDRAVQIDVPEVWAEYNATVSDAIRRTLAGMGSFRKDYANWERIVVEYALTKDVFTQREVARLLGVGLSTVNRWAQHPLSYED</sequence>
<keyword evidence="2" id="KW-1185">Reference proteome</keyword>
<dbReference type="AlphaFoldDB" id="A0A839E6Q8"/>
<gene>
    <name evidence="1" type="ORF">FHX53_001953</name>
</gene>
<reference evidence="1 2" key="1">
    <citation type="submission" date="2020-07" db="EMBL/GenBank/DDBJ databases">
        <title>Sequencing the genomes of 1000 actinobacteria strains.</title>
        <authorList>
            <person name="Klenk H.-P."/>
        </authorList>
    </citation>
    <scope>NUCLEOTIDE SEQUENCE [LARGE SCALE GENOMIC DNA]</scope>
    <source>
        <strain evidence="1 2">DSM 19663</strain>
    </source>
</reference>
<protein>
    <recommendedName>
        <fullName evidence="3">Homeodomain-like domain-containing protein</fullName>
    </recommendedName>
</protein>
<name>A0A839E6Q8_9MICO</name>
<proteinExistence type="predicted"/>
<organism evidence="1 2">
    <name type="scientific">Microcella alkalica</name>
    <dbReference type="NCBI Taxonomy" id="355930"/>
    <lineage>
        <taxon>Bacteria</taxon>
        <taxon>Bacillati</taxon>
        <taxon>Actinomycetota</taxon>
        <taxon>Actinomycetes</taxon>
        <taxon>Micrococcales</taxon>
        <taxon>Microbacteriaceae</taxon>
        <taxon>Microcella</taxon>
    </lineage>
</organism>
<comment type="caution">
    <text evidence="1">The sequence shown here is derived from an EMBL/GenBank/DDBJ whole genome shotgun (WGS) entry which is preliminary data.</text>
</comment>
<dbReference type="RefSeq" id="WP_182491160.1">
    <property type="nucleotide sequence ID" value="NZ_BAAAOV010000008.1"/>
</dbReference>
<accession>A0A839E6Q8</accession>